<reference evidence="6" key="1">
    <citation type="submission" date="2019-04" db="EMBL/GenBank/DDBJ databases">
        <title>Friends and foes A comparative genomics study of 23 Aspergillus species from section Flavi.</title>
        <authorList>
            <consortium name="DOE Joint Genome Institute"/>
            <person name="Kjaerbolling I."/>
            <person name="Vesth T."/>
            <person name="Frisvad J.C."/>
            <person name="Nybo J.L."/>
            <person name="Theobald S."/>
            <person name="Kildgaard S."/>
            <person name="Isbrandt T."/>
            <person name="Kuo A."/>
            <person name="Sato A."/>
            <person name="Lyhne E.K."/>
            <person name="Kogle M.E."/>
            <person name="Wiebenga A."/>
            <person name="Kun R.S."/>
            <person name="Lubbers R.J."/>
            <person name="Makela M.R."/>
            <person name="Barry K."/>
            <person name="Chovatia M."/>
            <person name="Clum A."/>
            <person name="Daum C."/>
            <person name="Haridas S."/>
            <person name="He G."/>
            <person name="LaButti K."/>
            <person name="Lipzen A."/>
            <person name="Mondo S."/>
            <person name="Riley R."/>
            <person name="Salamov A."/>
            <person name="Simmons B.A."/>
            <person name="Magnuson J.K."/>
            <person name="Henrissat B."/>
            <person name="Mortensen U.H."/>
            <person name="Larsen T.O."/>
            <person name="Devries R.P."/>
            <person name="Grigoriev I.V."/>
            <person name="Machida M."/>
            <person name="Baker S.E."/>
            <person name="Andersen M.R."/>
        </authorList>
    </citation>
    <scope>NUCLEOTIDE SEQUENCE</scope>
    <source>
        <strain evidence="6">CBS 117612</strain>
    </source>
</reference>
<feature type="compositionally biased region" description="Polar residues" evidence="4">
    <location>
        <begin position="34"/>
        <end position="43"/>
    </location>
</feature>
<evidence type="ECO:0000256" key="4">
    <source>
        <dbReference type="SAM" id="MobiDB-lite"/>
    </source>
</evidence>
<evidence type="ECO:0000256" key="3">
    <source>
        <dbReference type="PROSITE-ProRule" id="PRU00023"/>
    </source>
</evidence>
<dbReference type="PROSITE" id="PS50175">
    <property type="entry name" value="ASP_PROT_RETROV"/>
    <property type="match status" value="1"/>
</dbReference>
<feature type="compositionally biased region" description="Polar residues" evidence="4">
    <location>
        <begin position="1"/>
        <end position="10"/>
    </location>
</feature>
<gene>
    <name evidence="6" type="ORF">BDV24DRAFT_158026</name>
</gene>
<dbReference type="PANTHER" id="PTHR24180:SF45">
    <property type="entry name" value="POLY [ADP-RIBOSE] POLYMERASE TANKYRASE"/>
    <property type="match status" value="1"/>
</dbReference>
<dbReference type="InterPro" id="IPR036770">
    <property type="entry name" value="Ankyrin_rpt-contain_sf"/>
</dbReference>
<dbReference type="PANTHER" id="PTHR24180">
    <property type="entry name" value="CYCLIN-DEPENDENT KINASE INHIBITOR 2C-RELATED"/>
    <property type="match status" value="1"/>
</dbReference>
<sequence length="262" mass="28588">MGEENTTSPDQLDKTLQKPISEETLWLSADDRGQTTVHLSSRSHPPKPIAIRLPPEREGEPPTPTGWLPPHSGDDSHRLGLVQRIVASRARLKITEGVYVGVRGAEISWTPLRVTSRAGYRPLLGLLFGDSFKVDNQDSRVGGLLHTASEHGHEEIVRFLIERGADVRLPCRYAWTPLHSASSSGHVEIVKLLLDNGADATIVGYGGWTPLALASSNGDAHIVRLLDRGADVSAVDKDGRAPFQCASENGQYHVVWFFEKGA</sequence>
<evidence type="ECO:0000256" key="1">
    <source>
        <dbReference type="ARBA" id="ARBA00022737"/>
    </source>
</evidence>
<keyword evidence="2 3" id="KW-0040">ANK repeat</keyword>
<dbReference type="PRINTS" id="PR01415">
    <property type="entry name" value="ANKYRIN"/>
</dbReference>
<proteinExistence type="predicted"/>
<dbReference type="PROSITE" id="PS50297">
    <property type="entry name" value="ANK_REP_REGION"/>
    <property type="match status" value="2"/>
</dbReference>
<organism evidence="6">
    <name type="scientific">Aspergillus arachidicola</name>
    <dbReference type="NCBI Taxonomy" id="656916"/>
    <lineage>
        <taxon>Eukaryota</taxon>
        <taxon>Fungi</taxon>
        <taxon>Dikarya</taxon>
        <taxon>Ascomycota</taxon>
        <taxon>Pezizomycotina</taxon>
        <taxon>Eurotiomycetes</taxon>
        <taxon>Eurotiomycetidae</taxon>
        <taxon>Eurotiales</taxon>
        <taxon>Aspergillaceae</taxon>
        <taxon>Aspergillus</taxon>
        <taxon>Aspergillus subgen. Circumdati</taxon>
    </lineage>
</organism>
<feature type="repeat" description="ANK" evidence="3">
    <location>
        <begin position="145"/>
        <end position="172"/>
    </location>
</feature>
<evidence type="ECO:0000256" key="2">
    <source>
        <dbReference type="ARBA" id="ARBA00023043"/>
    </source>
</evidence>
<dbReference type="InterPro" id="IPR002110">
    <property type="entry name" value="Ankyrin_rpt"/>
</dbReference>
<dbReference type="SMART" id="SM00248">
    <property type="entry name" value="ANK"/>
    <property type="match status" value="3"/>
</dbReference>
<feature type="region of interest" description="Disordered" evidence="4">
    <location>
        <begin position="1"/>
        <end position="65"/>
    </location>
</feature>
<dbReference type="OrthoDB" id="366390at2759"/>
<evidence type="ECO:0000313" key="6">
    <source>
        <dbReference type="EMBL" id="KAE8347032.1"/>
    </source>
</evidence>
<dbReference type="InterPro" id="IPR001995">
    <property type="entry name" value="Peptidase_A2_cat"/>
</dbReference>
<dbReference type="PROSITE" id="PS50088">
    <property type="entry name" value="ANK_REPEAT"/>
    <property type="match status" value="2"/>
</dbReference>
<protein>
    <submittedName>
        <fullName evidence="6">Ankyrin repeat-containing domain protein</fullName>
    </submittedName>
</protein>
<accession>A0A5N6YND9</accession>
<keyword evidence="1" id="KW-0677">Repeat</keyword>
<dbReference type="EMBL" id="ML737114">
    <property type="protein sequence ID" value="KAE8347032.1"/>
    <property type="molecule type" value="Genomic_DNA"/>
</dbReference>
<evidence type="ECO:0000259" key="5">
    <source>
        <dbReference type="PROSITE" id="PS50175"/>
    </source>
</evidence>
<dbReference type="Pfam" id="PF12796">
    <property type="entry name" value="Ank_2"/>
    <property type="match status" value="1"/>
</dbReference>
<feature type="domain" description="Peptidase A2" evidence="5">
    <location>
        <begin position="190"/>
        <end position="203"/>
    </location>
</feature>
<feature type="repeat" description="ANK" evidence="3">
    <location>
        <begin position="173"/>
        <end position="205"/>
    </location>
</feature>
<dbReference type="GO" id="GO:0004190">
    <property type="term" value="F:aspartic-type endopeptidase activity"/>
    <property type="evidence" value="ECO:0007669"/>
    <property type="project" value="InterPro"/>
</dbReference>
<dbReference type="InterPro" id="IPR051637">
    <property type="entry name" value="Ank_repeat_dom-contain_49"/>
</dbReference>
<dbReference type="Pfam" id="PF00023">
    <property type="entry name" value="Ank"/>
    <property type="match status" value="1"/>
</dbReference>
<name>A0A5N6YND9_9EURO</name>
<dbReference type="Proteomes" id="UP000325558">
    <property type="component" value="Unassembled WGS sequence"/>
</dbReference>
<dbReference type="SUPFAM" id="SSF48403">
    <property type="entry name" value="Ankyrin repeat"/>
    <property type="match status" value="1"/>
</dbReference>
<dbReference type="Gene3D" id="1.25.40.20">
    <property type="entry name" value="Ankyrin repeat-containing domain"/>
    <property type="match status" value="3"/>
</dbReference>
<dbReference type="AlphaFoldDB" id="A0A5N6YND9"/>
<dbReference type="GO" id="GO:0006508">
    <property type="term" value="P:proteolysis"/>
    <property type="evidence" value="ECO:0007669"/>
    <property type="project" value="InterPro"/>
</dbReference>